<feature type="compositionally biased region" description="Basic and acidic residues" evidence="1">
    <location>
        <begin position="489"/>
        <end position="498"/>
    </location>
</feature>
<dbReference type="AlphaFoldDB" id="A0AAD5VU17"/>
<name>A0AAD5VU17_9AGAR</name>
<feature type="compositionally biased region" description="Acidic residues" evidence="1">
    <location>
        <begin position="945"/>
        <end position="956"/>
    </location>
</feature>
<organism evidence="2 3">
    <name type="scientific">Leucocoprinus birnbaumii</name>
    <dbReference type="NCBI Taxonomy" id="56174"/>
    <lineage>
        <taxon>Eukaryota</taxon>
        <taxon>Fungi</taxon>
        <taxon>Dikarya</taxon>
        <taxon>Basidiomycota</taxon>
        <taxon>Agaricomycotina</taxon>
        <taxon>Agaricomycetes</taxon>
        <taxon>Agaricomycetidae</taxon>
        <taxon>Agaricales</taxon>
        <taxon>Agaricineae</taxon>
        <taxon>Agaricaceae</taxon>
        <taxon>Leucocoprinus</taxon>
    </lineage>
</organism>
<feature type="region of interest" description="Disordered" evidence="1">
    <location>
        <begin position="762"/>
        <end position="789"/>
    </location>
</feature>
<comment type="caution">
    <text evidence="2">The sequence shown here is derived from an EMBL/GenBank/DDBJ whole genome shotgun (WGS) entry which is preliminary data.</text>
</comment>
<feature type="compositionally biased region" description="Basic and acidic residues" evidence="1">
    <location>
        <begin position="505"/>
        <end position="516"/>
    </location>
</feature>
<feature type="region of interest" description="Disordered" evidence="1">
    <location>
        <begin position="484"/>
        <end position="582"/>
    </location>
</feature>
<feature type="compositionally biased region" description="Acidic residues" evidence="1">
    <location>
        <begin position="905"/>
        <end position="937"/>
    </location>
</feature>
<feature type="compositionally biased region" description="Basic residues" evidence="1">
    <location>
        <begin position="553"/>
        <end position="562"/>
    </location>
</feature>
<proteinExistence type="predicted"/>
<feature type="compositionally biased region" description="Acidic residues" evidence="1">
    <location>
        <begin position="566"/>
        <end position="577"/>
    </location>
</feature>
<protein>
    <submittedName>
        <fullName evidence="2">Uncharacterized protein</fullName>
    </submittedName>
</protein>
<dbReference type="Proteomes" id="UP001213000">
    <property type="component" value="Unassembled WGS sequence"/>
</dbReference>
<accession>A0AAD5VU17</accession>
<feature type="region of interest" description="Disordered" evidence="1">
    <location>
        <begin position="904"/>
        <end position="956"/>
    </location>
</feature>
<dbReference type="EMBL" id="JANIEX010000288">
    <property type="protein sequence ID" value="KAJ3569442.1"/>
    <property type="molecule type" value="Genomic_DNA"/>
</dbReference>
<feature type="compositionally biased region" description="Basic and acidic residues" evidence="1">
    <location>
        <begin position="774"/>
        <end position="789"/>
    </location>
</feature>
<gene>
    <name evidence="2" type="ORF">NP233_g5047</name>
</gene>
<evidence type="ECO:0000313" key="3">
    <source>
        <dbReference type="Proteomes" id="UP001213000"/>
    </source>
</evidence>
<feature type="region of interest" description="Disordered" evidence="1">
    <location>
        <begin position="215"/>
        <end position="288"/>
    </location>
</feature>
<reference evidence="2" key="1">
    <citation type="submission" date="2022-07" db="EMBL/GenBank/DDBJ databases">
        <title>Genome Sequence of Leucocoprinus birnbaumii.</title>
        <authorList>
            <person name="Buettner E."/>
        </authorList>
    </citation>
    <scope>NUCLEOTIDE SEQUENCE</scope>
    <source>
        <strain evidence="2">VT141</strain>
    </source>
</reference>
<evidence type="ECO:0000256" key="1">
    <source>
        <dbReference type="SAM" id="MobiDB-lite"/>
    </source>
</evidence>
<sequence>MENSALKVAVREYLELLVTACNLRVQADEATKLVTQLSKTKGSQDEVKANRIRYTSLYAQWENTMKSVKVAHQNAVGLKEECLDDNVSIPSFEFLEGKKRNNDRALRLVELRAQLATISADSNSGDTGTNVDGVASVGRIAPAEGVDSAAKNDFADAAPIVSTPLAELVGSAVPTVGPGSLTTGSAMKEVNTTKLTSITVETSVLGMAAPSFPSATATVDGTAPAPAIPAPQAAHASSPPDPPAPTKLLPELPIPADHPVPNSLDSVRPPVPNSPSSVRAPPIPSVHVSPEPQALIERSFTPAMGTSMPQRPGEAPQTAPPATYSHVPQTLIGYPQNAALPVRNAQPHAASPAPYTQHPIVITPTPALNSNGIPSHIPVVDAGSGSTATMSTSDVHGPSGAGVVNTTSNFSGWDQIGTRGAAFGGGYSYSRDEGLAGPSSSSDRQRMTTLLGDDFVFNDMLLPGNHNHPGLSFDSVYNSFEDVPTADLVPDKPSHKPESSVPIKRSSELDNDDRPAKKAGKKDRHPTLPDASGGTSSLAPHPTTAEDGDSKKKGSGKKKRTKKEVDEVDDDDNEVELAEASKKGAKAPIVLLPQEIPPFKLYVEPPNPLDFSSMKHRTIDLPITYMLPKDLPVKVKNRPSMWFGMKKGKFELVSDEWDTYLKDGTPISARSKNLITKYAAILPRALTYSREVALYILTTDHGNVICPYHRWVSKKPENDVQFETQRPNHYFVTGVPGISRIKRVVKSVQEVVSKVGEVVKSFATGNEPRPPTPPKEDAKTAEDSKPLEREPGKLHCGCIEDEVLLELILWKSTLQQSPATGIIETWQDTFFNPRDRTFALRAYTYWTGLKADHLYEFDANGKRRSMIDITKYQCAFFRKRLRELERREKDVSGIIPDFDKLEVISFDDDEEGDDNDDDNDDDKGEGEDEGDGGDDGNEDPRKDSDDNEDDENVNMN</sequence>
<evidence type="ECO:0000313" key="2">
    <source>
        <dbReference type="EMBL" id="KAJ3569442.1"/>
    </source>
</evidence>
<keyword evidence="3" id="KW-1185">Reference proteome</keyword>